<evidence type="ECO:0000313" key="5">
    <source>
        <dbReference type="Proteomes" id="UP000709466"/>
    </source>
</evidence>
<protein>
    <submittedName>
        <fullName evidence="4">Transglycosylase domain-containing protein</fullName>
    </submittedName>
</protein>
<reference evidence="4 5" key="1">
    <citation type="submission" date="2020-03" db="EMBL/GenBank/DDBJ databases">
        <title>Bacterial isolates of synthetic phycosphere.</title>
        <authorList>
            <person name="Fu H."/>
            <person name="Moran M.A."/>
        </authorList>
    </citation>
    <scope>NUCLEOTIDE SEQUENCE [LARGE SCALE GENOMIC DNA]</scope>
    <source>
        <strain evidence="4 5">HF1</strain>
    </source>
</reference>
<feature type="domain" description="Glycosyl transferase family 51" evidence="3">
    <location>
        <begin position="44"/>
        <end position="179"/>
    </location>
</feature>
<evidence type="ECO:0000259" key="3">
    <source>
        <dbReference type="Pfam" id="PF00912"/>
    </source>
</evidence>
<dbReference type="EMBL" id="JAATOP010000015">
    <property type="protein sequence ID" value="NIY73875.1"/>
    <property type="molecule type" value="Genomic_DNA"/>
</dbReference>
<comment type="pathway">
    <text evidence="1">Cell wall biogenesis; peptidoglycan biosynthesis.</text>
</comment>
<accession>A0ABX0W1K5</accession>
<proteinExistence type="predicted"/>
<dbReference type="Pfam" id="PF00912">
    <property type="entry name" value="Transgly"/>
    <property type="match status" value="1"/>
</dbReference>
<dbReference type="InterPro" id="IPR023346">
    <property type="entry name" value="Lysozyme-like_dom_sf"/>
</dbReference>
<sequence length="234" mass="27384">MIQLGLKKSLLSLNRELDNINRAVELNSEFGHLFGHSLPLKSDATSNIEVAILYLEDRRFYHHKGFEVRSIPRALIRLLRRGKINGISTIEQQVVRIATKRHERSITRKLREIFLGFILNLHLSKREIFDYYIHNAYLGYRMQGCEVASKNIFDLRACDLNKKQAAFIASLFPLPFPKEVYHSYRNAAIYPLLDPDDLIDFSENVAPRWAGRIKFRFKIAQRAYGFRFKSLLTR</sequence>
<dbReference type="PANTHER" id="PTHR32282:SF33">
    <property type="entry name" value="PEPTIDOGLYCAN GLYCOSYLTRANSFERASE"/>
    <property type="match status" value="1"/>
</dbReference>
<comment type="caution">
    <text evidence="4">The sequence shown here is derived from an EMBL/GenBank/DDBJ whole genome shotgun (WGS) entry which is preliminary data.</text>
</comment>
<name>A0ABX0W1K5_9RHOB</name>
<gene>
    <name evidence="4" type="ORF">HCZ30_15705</name>
</gene>
<organism evidence="4 5">
    <name type="scientific">Marivivens donghaensis</name>
    <dbReference type="NCBI Taxonomy" id="1699413"/>
    <lineage>
        <taxon>Bacteria</taxon>
        <taxon>Pseudomonadati</taxon>
        <taxon>Pseudomonadota</taxon>
        <taxon>Alphaproteobacteria</taxon>
        <taxon>Rhodobacterales</taxon>
        <taxon>Paracoccaceae</taxon>
        <taxon>Marivivens group</taxon>
        <taxon>Marivivens</taxon>
    </lineage>
</organism>
<dbReference type="PANTHER" id="PTHR32282">
    <property type="entry name" value="BINDING PROTEIN TRANSPEPTIDASE, PUTATIVE-RELATED"/>
    <property type="match status" value="1"/>
</dbReference>
<keyword evidence="2" id="KW-0808">Transferase</keyword>
<dbReference type="InterPro" id="IPR036950">
    <property type="entry name" value="PBP_transglycosylase"/>
</dbReference>
<evidence type="ECO:0000256" key="2">
    <source>
        <dbReference type="ARBA" id="ARBA00022679"/>
    </source>
</evidence>
<dbReference type="InterPro" id="IPR001264">
    <property type="entry name" value="Glyco_trans_51"/>
</dbReference>
<keyword evidence="5" id="KW-1185">Reference proteome</keyword>
<dbReference type="SUPFAM" id="SSF53955">
    <property type="entry name" value="Lysozyme-like"/>
    <property type="match status" value="1"/>
</dbReference>
<evidence type="ECO:0000256" key="1">
    <source>
        <dbReference type="ARBA" id="ARBA00004752"/>
    </source>
</evidence>
<dbReference type="Gene3D" id="1.10.3810.10">
    <property type="entry name" value="Biosynthetic peptidoglycan transglycosylase-like"/>
    <property type="match status" value="1"/>
</dbReference>
<evidence type="ECO:0000313" key="4">
    <source>
        <dbReference type="EMBL" id="NIY73875.1"/>
    </source>
</evidence>
<dbReference type="RefSeq" id="WP_167639260.1">
    <property type="nucleotide sequence ID" value="NZ_JAATOP010000015.1"/>
</dbReference>
<dbReference type="Proteomes" id="UP000709466">
    <property type="component" value="Unassembled WGS sequence"/>
</dbReference>
<dbReference type="InterPro" id="IPR050396">
    <property type="entry name" value="Glycosyltr_51/Transpeptidase"/>
</dbReference>